<keyword evidence="1 3" id="KW-0378">Hydrolase</keyword>
<dbReference type="SUPFAM" id="SSF52499">
    <property type="entry name" value="Isochorismatase-like hydrolases"/>
    <property type="match status" value="1"/>
</dbReference>
<dbReference type="AlphaFoldDB" id="A0A6M3ISL0"/>
<organism evidence="3">
    <name type="scientific">viral metagenome</name>
    <dbReference type="NCBI Taxonomy" id="1070528"/>
    <lineage>
        <taxon>unclassified sequences</taxon>
        <taxon>metagenomes</taxon>
        <taxon>organismal metagenomes</taxon>
    </lineage>
</organism>
<dbReference type="InterPro" id="IPR050272">
    <property type="entry name" value="Isochorismatase-like_hydrls"/>
</dbReference>
<dbReference type="Gene3D" id="3.40.50.850">
    <property type="entry name" value="Isochorismatase-like"/>
    <property type="match status" value="1"/>
</dbReference>
<name>A0A6M3ISL0_9ZZZZ</name>
<evidence type="ECO:0000313" key="4">
    <source>
        <dbReference type="EMBL" id="QJA73436.1"/>
    </source>
</evidence>
<evidence type="ECO:0000313" key="3">
    <source>
        <dbReference type="EMBL" id="QJA60238.1"/>
    </source>
</evidence>
<feature type="domain" description="Isochorismatase-like" evidence="2">
    <location>
        <begin position="4"/>
        <end position="173"/>
    </location>
</feature>
<sequence>MPDVLLVIDMQRAFLEKGYPLYCGDGARKIIPNVQSLIESKLAEGVSVLFTQDTHRSRDQEFRMFPRHCIYRQKDWKIIPELFNENIPALCKTTFDPFFDAFPFEGYLDLNDYLDDLIPNTITVVGVCTDICVLYTVAGARVRGYDVVVPANCIASFNEDNHKWALNHMEKVLGAYII</sequence>
<dbReference type="PANTHER" id="PTHR43540:SF6">
    <property type="entry name" value="ISOCHORISMATASE-LIKE DOMAIN-CONTAINING PROTEIN"/>
    <property type="match status" value="1"/>
</dbReference>
<dbReference type="CDD" id="cd00431">
    <property type="entry name" value="cysteine_hydrolases"/>
    <property type="match status" value="1"/>
</dbReference>
<dbReference type="Pfam" id="PF00857">
    <property type="entry name" value="Isochorismatase"/>
    <property type="match status" value="1"/>
</dbReference>
<dbReference type="InterPro" id="IPR000868">
    <property type="entry name" value="Isochorismatase-like_dom"/>
</dbReference>
<dbReference type="EMBL" id="MT141401">
    <property type="protein sequence ID" value="QJA60238.1"/>
    <property type="molecule type" value="Genomic_DNA"/>
</dbReference>
<dbReference type="InterPro" id="IPR036380">
    <property type="entry name" value="Isochorismatase-like_sf"/>
</dbReference>
<dbReference type="PANTHER" id="PTHR43540">
    <property type="entry name" value="PEROXYUREIDOACRYLATE/UREIDOACRYLATE AMIDOHYDROLASE-RELATED"/>
    <property type="match status" value="1"/>
</dbReference>
<evidence type="ECO:0000256" key="1">
    <source>
        <dbReference type="ARBA" id="ARBA00022801"/>
    </source>
</evidence>
<protein>
    <submittedName>
        <fullName evidence="3">Putative hydrolase enzyme</fullName>
    </submittedName>
</protein>
<evidence type="ECO:0000259" key="2">
    <source>
        <dbReference type="Pfam" id="PF00857"/>
    </source>
</evidence>
<dbReference type="GO" id="GO:0016787">
    <property type="term" value="F:hydrolase activity"/>
    <property type="evidence" value="ECO:0007669"/>
    <property type="project" value="UniProtKB-KW"/>
</dbReference>
<reference evidence="3" key="1">
    <citation type="submission" date="2020-03" db="EMBL/GenBank/DDBJ databases">
        <title>The deep terrestrial virosphere.</title>
        <authorList>
            <person name="Holmfeldt K."/>
            <person name="Nilsson E."/>
            <person name="Simone D."/>
            <person name="Lopez-Fernandez M."/>
            <person name="Wu X."/>
            <person name="de Brujin I."/>
            <person name="Lundin D."/>
            <person name="Andersson A."/>
            <person name="Bertilsson S."/>
            <person name="Dopson M."/>
        </authorList>
    </citation>
    <scope>NUCLEOTIDE SEQUENCE</scope>
    <source>
        <strain evidence="4">MM415A02365</strain>
        <strain evidence="3">MM415B01152</strain>
    </source>
</reference>
<gene>
    <name evidence="4" type="ORF">MM415A02365_0007</name>
    <name evidence="3" type="ORF">MM415B01152_0018</name>
</gene>
<proteinExistence type="predicted"/>
<accession>A0A6M3ISL0</accession>
<dbReference type="EMBL" id="MT142027">
    <property type="protein sequence ID" value="QJA73436.1"/>
    <property type="molecule type" value="Genomic_DNA"/>
</dbReference>